<organism evidence="12">
    <name type="scientific">uncultured Thiotrichaceae bacterium</name>
    <dbReference type="NCBI Taxonomy" id="298394"/>
    <lineage>
        <taxon>Bacteria</taxon>
        <taxon>Pseudomonadati</taxon>
        <taxon>Pseudomonadota</taxon>
        <taxon>Gammaproteobacteria</taxon>
        <taxon>Thiotrichales</taxon>
        <taxon>Thiotrichaceae</taxon>
        <taxon>environmental samples</taxon>
    </lineage>
</organism>
<feature type="coiled-coil region" evidence="10">
    <location>
        <begin position="336"/>
        <end position="370"/>
    </location>
</feature>
<keyword evidence="10" id="KW-0175">Coiled coil</keyword>
<dbReference type="SUPFAM" id="SSF52540">
    <property type="entry name" value="P-loop containing nucleoside triphosphate hydrolases"/>
    <property type="match status" value="1"/>
</dbReference>
<dbReference type="GO" id="GO:0043590">
    <property type="term" value="C:bacterial nucleoid"/>
    <property type="evidence" value="ECO:0007669"/>
    <property type="project" value="TreeGrafter"/>
</dbReference>
<dbReference type="InterPro" id="IPR027417">
    <property type="entry name" value="P-loop_NTPase"/>
</dbReference>
<dbReference type="EMBL" id="CACVAV010000266">
    <property type="protein sequence ID" value="CAA6816642.1"/>
    <property type="molecule type" value="Genomic_DNA"/>
</dbReference>
<dbReference type="FunFam" id="3.40.50.300:FF:000356">
    <property type="entry name" value="DNA repair protein RecN"/>
    <property type="match status" value="1"/>
</dbReference>
<dbReference type="NCBIfam" id="NF008121">
    <property type="entry name" value="PRK10869.1"/>
    <property type="match status" value="1"/>
</dbReference>
<dbReference type="PIRSF" id="PIRSF003128">
    <property type="entry name" value="RecN"/>
    <property type="match status" value="1"/>
</dbReference>
<accession>A0A6S6T775</accession>
<comment type="function">
    <text evidence="1 9">May be involved in recombinational repair of damaged DNA.</text>
</comment>
<keyword evidence="5 9" id="KW-0227">DNA damage</keyword>
<evidence type="ECO:0000256" key="7">
    <source>
        <dbReference type="ARBA" id="ARBA00023204"/>
    </source>
</evidence>
<dbReference type="AlphaFoldDB" id="A0A6S6T775"/>
<evidence type="ECO:0000256" key="1">
    <source>
        <dbReference type="ARBA" id="ARBA00003618"/>
    </source>
</evidence>
<feature type="coiled-coil region" evidence="10">
    <location>
        <begin position="174"/>
        <end position="221"/>
    </location>
</feature>
<dbReference type="InterPro" id="IPR003395">
    <property type="entry name" value="RecF/RecN/SMC_N"/>
</dbReference>
<dbReference type="CDD" id="cd03241">
    <property type="entry name" value="ABC_RecN"/>
    <property type="match status" value="2"/>
</dbReference>
<dbReference type="GO" id="GO:0005524">
    <property type="term" value="F:ATP binding"/>
    <property type="evidence" value="ECO:0007669"/>
    <property type="project" value="UniProtKB-KW"/>
</dbReference>
<keyword evidence="6" id="KW-0067">ATP-binding</keyword>
<comment type="similarity">
    <text evidence="2 9">Belongs to the RecN family.</text>
</comment>
<dbReference type="Gene3D" id="3.40.50.300">
    <property type="entry name" value="P-loop containing nucleotide triphosphate hydrolases"/>
    <property type="match status" value="2"/>
</dbReference>
<evidence type="ECO:0000256" key="4">
    <source>
        <dbReference type="ARBA" id="ARBA00022741"/>
    </source>
</evidence>
<evidence type="ECO:0000256" key="2">
    <source>
        <dbReference type="ARBA" id="ARBA00009441"/>
    </source>
</evidence>
<protein>
    <recommendedName>
        <fullName evidence="3 9">DNA repair protein RecN</fullName>
    </recommendedName>
    <alternativeName>
        <fullName evidence="8 9">Recombination protein N</fullName>
    </alternativeName>
</protein>
<dbReference type="InterPro" id="IPR004604">
    <property type="entry name" value="DNA_recomb/repair_RecN"/>
</dbReference>
<feature type="domain" description="RecF/RecN/SMC N-terminal" evidence="11">
    <location>
        <begin position="1"/>
        <end position="514"/>
    </location>
</feature>
<dbReference type="Pfam" id="PF02463">
    <property type="entry name" value="SMC_N"/>
    <property type="match status" value="1"/>
</dbReference>
<gene>
    <name evidence="12" type="ORF">HELGO_WM18791</name>
</gene>
<evidence type="ECO:0000313" key="12">
    <source>
        <dbReference type="EMBL" id="CAA6816642.1"/>
    </source>
</evidence>
<evidence type="ECO:0000256" key="9">
    <source>
        <dbReference type="PIRNR" id="PIRNR003128"/>
    </source>
</evidence>
<dbReference type="NCBIfam" id="TIGR00634">
    <property type="entry name" value="recN"/>
    <property type="match status" value="1"/>
</dbReference>
<dbReference type="GO" id="GO:0006310">
    <property type="term" value="P:DNA recombination"/>
    <property type="evidence" value="ECO:0007669"/>
    <property type="project" value="InterPro"/>
</dbReference>
<dbReference type="GO" id="GO:0006281">
    <property type="term" value="P:DNA repair"/>
    <property type="evidence" value="ECO:0007669"/>
    <property type="project" value="UniProtKB-KW"/>
</dbReference>
<keyword evidence="4" id="KW-0547">Nucleotide-binding</keyword>
<evidence type="ECO:0000256" key="10">
    <source>
        <dbReference type="SAM" id="Coils"/>
    </source>
</evidence>
<evidence type="ECO:0000256" key="5">
    <source>
        <dbReference type="ARBA" id="ARBA00022763"/>
    </source>
</evidence>
<name>A0A6S6T775_9GAMM</name>
<dbReference type="FunFam" id="3.40.50.300:FF:000319">
    <property type="entry name" value="DNA repair protein RecN"/>
    <property type="match status" value="1"/>
</dbReference>
<keyword evidence="7 9" id="KW-0234">DNA repair</keyword>
<dbReference type="PANTHER" id="PTHR11059">
    <property type="entry name" value="DNA REPAIR PROTEIN RECN"/>
    <property type="match status" value="1"/>
</dbReference>
<sequence length="555" mass="62293">MLTHIHIRDFAIIDELNLELHQGMTALTGETGAGKSILLDAIGLVLGDKADSGSIRHGAKKAEITLTVDITYTPHARKWLEEKELDNEEDECILRRVISANGKSRAFINGSPSTLTLIRELGEQMVDIHGQHEHQSLMKRDSQRHMLDDFSDNETLLKTTRKHWEKWKELHGRLQTLSSENQQHQERIDLLRFQTQELENLALEKDELVSLDEELNRLANADQLKTLTEQSYDKLYDDEPSAYSLLSHQIQELTPLVNVDSNLAAPLELLNSVQIQLQESAYLLRDYSRELELDPQRLQWVETRIADIRTMARKHRMEPELLTDHLAQMQAELSKLDSDDYDIEAVQQQLDEATEQYRKQAQKLSAKRSKAAGKLSSGVSKAMQELGMQGGVFSIQVTPDSGTTFLPQGTDHIEFMVSANPGQPLKPLTKVASGGELSRISLAIQIIAAQKLTLPALIFDEVDTGIGGGIAEVVGTQLRALSHNRQVLCVTHLPQVASQAHQHYLISKNKEKASTSTHIQQLSHPDRVKEIARMIGGIEITEATNALAEEMLRKE</sequence>
<dbReference type="GO" id="GO:0009432">
    <property type="term" value="P:SOS response"/>
    <property type="evidence" value="ECO:0007669"/>
    <property type="project" value="TreeGrafter"/>
</dbReference>
<evidence type="ECO:0000256" key="3">
    <source>
        <dbReference type="ARBA" id="ARBA00021315"/>
    </source>
</evidence>
<reference evidence="12" key="1">
    <citation type="submission" date="2020-01" db="EMBL/GenBank/DDBJ databases">
        <authorList>
            <person name="Meier V. D."/>
            <person name="Meier V D."/>
        </authorList>
    </citation>
    <scope>NUCLEOTIDE SEQUENCE</scope>
    <source>
        <strain evidence="12">HLG_WM_MAG_08</strain>
    </source>
</reference>
<proteinExistence type="inferred from homology"/>
<evidence type="ECO:0000256" key="6">
    <source>
        <dbReference type="ARBA" id="ARBA00022840"/>
    </source>
</evidence>
<evidence type="ECO:0000256" key="8">
    <source>
        <dbReference type="ARBA" id="ARBA00033408"/>
    </source>
</evidence>
<dbReference type="PANTHER" id="PTHR11059:SF0">
    <property type="entry name" value="DNA REPAIR PROTEIN RECN"/>
    <property type="match status" value="1"/>
</dbReference>
<evidence type="ECO:0000259" key="11">
    <source>
        <dbReference type="Pfam" id="PF02463"/>
    </source>
</evidence>